<proteinExistence type="predicted"/>
<organism evidence="1 2">
    <name type="scientific">Panagrolaimus sp. PS1159</name>
    <dbReference type="NCBI Taxonomy" id="55785"/>
    <lineage>
        <taxon>Eukaryota</taxon>
        <taxon>Metazoa</taxon>
        <taxon>Ecdysozoa</taxon>
        <taxon>Nematoda</taxon>
        <taxon>Chromadorea</taxon>
        <taxon>Rhabditida</taxon>
        <taxon>Tylenchina</taxon>
        <taxon>Panagrolaimomorpha</taxon>
        <taxon>Panagrolaimoidea</taxon>
        <taxon>Panagrolaimidae</taxon>
        <taxon>Panagrolaimus</taxon>
    </lineage>
</organism>
<protein>
    <submittedName>
        <fullName evidence="2">HEAT repeat-containing protein 1</fullName>
    </submittedName>
</protein>
<reference evidence="2" key="1">
    <citation type="submission" date="2022-11" db="UniProtKB">
        <authorList>
            <consortium name="WormBaseParasite"/>
        </authorList>
    </citation>
    <scope>IDENTIFICATION</scope>
</reference>
<sequence>MTSLSRQLARLKDAPSSGQGIERNYSSLLFNKKEAASIDRGQAYKLGLTGLAQLKKIDPTIDEWEPQLFAQTSLDFNRSMITKEENEKITASLERMITVLAPYFHHQACKQVLEWLIYKYQIHTFDAEFLAVAFLPFHDMNSYGRLGSILMIKKNDWQWLKEVTKDGAPIPFNFITRQCLIAGGNMHLIGAVGNFLTNLTKNFDEEYLTKNYQYYFLFFTKLIASLFEDPANATDQLISRVIPQLGLALKSKLIPFKIAGMVLITQLSMAATFTPETLFPIISLLLNKVKPSIFSTAMNTLIVICQHQSLEILPIKPIRKLINRREELGLDNFFQKTQLEADLAGFLKPFWATLLNIYNHGVEDEDFSELMAIFDVTTDATKLSSRQATDLMTLVIENLNENAHIKIPKTLQRNLKAVILRFGQEFDVIRSKYLKKNEKEICMLIEQCQIQAHEIGDLELEKKRKRRRRTSSTKSVEDIQEGSENKTKKIDRQILLNKIAEPEQRKPFNESPLQILFQFSKSKWVDISFMLQSFKRPEYLKKFSNDDIEAFVIKTVLFLSTSKIPIREEVKVALSHIPLSSDFVFKLLSRPKAEPQSKKSKPIGTKTAVHPFSGETDEQYQKRLLFVLETLNINAHYKADIRFFGFLFDLIEEVIEAKEDSDYANNKLSMTISLFLKHVKQPDAAVLLSTSLRLDAIVKVIRFTNDHNILRNALSILALLAPIIPGRVVSQIMSVFTFMGDGGTLKRDNDLTLSVVEEALNALFTAIMNSEKVDNKAAKAKIREKLLEVSKIFAVSLTDIPAHRRIRVLRAVGNTISSDDLWIFLGAIYENYCTKWQKSTSKKNDVDVIHEITLEFIGEFEPEIQLMTAINLVDYIIRLGADHQSAADRLKTSTTLSNELIVFDRDARSVQKLRYFRFLIFGWVLKFFNYKPLYEQLGTLDDEKLYERMLEVGKKLLITVTNVSDFMENGLKAAENAQEKALQAKDASENDKNAAVQALRYWIALAAKADIICDRMRCLLPANVSGHIICDLLIDADDKHKGIEPHIRDRAMQLLNVKMIAQSGFDHANDRGDIHTEYLMKFAKKLNEWITPAETRDDIALCQNAAFSLKLVAKKIPPQDGQKVFTETMEKCVALLRDWTSFDEAMIGNILLLVGELVRSQNLKSTVLYSEAICSNTIEILQDCEKKASEIIEQIEAEKQKAATETRTSTTANIRRKRSQLSLCGKQYGEDVLLLCALTCSQRLFDHSSKFITNFYEPFIHVVSQLGAKYMADSDAVTNDEVNKSVISSPRMDNIRLRLTFIRTAISKQEIRLLVTPFTNVSTKLMKRPVTLASLTSLIGDSIKHTKTDYISKVIEQLVEMFMVLFKFRKGDKKIEKFEYYNQCEDSILAAFLALIDHLKADGLRPIVNSLVEHVKASISDPSNTRLMAITVFNFANQFYDSYHNLAIPYFAQLFDVSVKILKNLNATKIDSDELFINGTQIDTVQAAQANHLIILILKFINKCARHTTFFTEDLVKACYPAVLDEIENTKVFGHEDRCVPHLSSCIYSIAEASVDIFNREICNSLLSRTRHSSAKIRHRTLLIFEQLVDRIGDSLAPLLPLIVQYLSELLEDTNKKVVAQSEKTIRLLRDKFGSDVFGNE</sequence>
<dbReference type="WBParaSite" id="PS1159_v2.g15688.t1">
    <property type="protein sequence ID" value="PS1159_v2.g15688.t1"/>
    <property type="gene ID" value="PS1159_v2.g15688"/>
</dbReference>
<accession>A0AC35FB80</accession>
<name>A0AC35FB80_9BILA</name>
<evidence type="ECO:0000313" key="2">
    <source>
        <dbReference type="WBParaSite" id="PS1159_v2.g15688.t1"/>
    </source>
</evidence>
<dbReference type="Proteomes" id="UP000887580">
    <property type="component" value="Unplaced"/>
</dbReference>
<evidence type="ECO:0000313" key="1">
    <source>
        <dbReference type="Proteomes" id="UP000887580"/>
    </source>
</evidence>